<dbReference type="GO" id="GO:0070043">
    <property type="term" value="F:rRNA (guanine-N7-)-methyltransferase activity"/>
    <property type="evidence" value="ECO:0007669"/>
    <property type="project" value="UniProtKB-UniRule"/>
</dbReference>
<feature type="binding site" evidence="6">
    <location>
        <position position="93"/>
    </location>
    <ligand>
        <name>S-adenosyl-L-methionine</name>
        <dbReference type="ChEBI" id="CHEBI:59789"/>
    </ligand>
</feature>
<dbReference type="InterPro" id="IPR029063">
    <property type="entry name" value="SAM-dependent_MTases_sf"/>
</dbReference>
<accession>A0A2I2MJM4</accession>
<comment type="subcellular location">
    <subcellularLocation>
        <location evidence="6">Cytoplasm</location>
    </subcellularLocation>
</comment>
<dbReference type="PANTHER" id="PTHR31760">
    <property type="entry name" value="S-ADENOSYL-L-METHIONINE-DEPENDENT METHYLTRANSFERASES SUPERFAMILY PROTEIN"/>
    <property type="match status" value="1"/>
</dbReference>
<feature type="binding site" evidence="6">
    <location>
        <position position="161"/>
    </location>
    <ligand>
        <name>S-adenosyl-L-methionine</name>
        <dbReference type="ChEBI" id="CHEBI:59789"/>
    </ligand>
</feature>
<keyword evidence="3 6" id="KW-0489">Methyltransferase</keyword>
<evidence type="ECO:0000313" key="7">
    <source>
        <dbReference type="EMBL" id="SOU93842.1"/>
    </source>
</evidence>
<comment type="caution">
    <text evidence="6">Lacks conserved residue(s) required for the propagation of feature annotation.</text>
</comment>
<evidence type="ECO:0000256" key="1">
    <source>
        <dbReference type="ARBA" id="ARBA00022490"/>
    </source>
</evidence>
<comment type="function">
    <text evidence="6">Specifically methylates the N7 position of a guanine in 16S rRNA.</text>
</comment>
<dbReference type="Gene3D" id="3.40.50.150">
    <property type="entry name" value="Vaccinia Virus protein VP39"/>
    <property type="match status" value="1"/>
</dbReference>
<dbReference type="PANTHER" id="PTHR31760:SF0">
    <property type="entry name" value="S-ADENOSYL-L-METHIONINE-DEPENDENT METHYLTRANSFERASES SUPERFAMILY PROTEIN"/>
    <property type="match status" value="1"/>
</dbReference>
<dbReference type="EC" id="2.1.1.-" evidence="6"/>
<keyword evidence="5 6" id="KW-0949">S-adenosyl-L-methionine</keyword>
<evidence type="ECO:0000256" key="4">
    <source>
        <dbReference type="ARBA" id="ARBA00022679"/>
    </source>
</evidence>
<dbReference type="AlphaFoldDB" id="A0A2I2MJM4"/>
<evidence type="ECO:0000256" key="2">
    <source>
        <dbReference type="ARBA" id="ARBA00022552"/>
    </source>
</evidence>
<dbReference type="InterPro" id="IPR003682">
    <property type="entry name" value="rRNA_ssu_MeTfrase_G"/>
</dbReference>
<protein>
    <recommendedName>
        <fullName evidence="6">Ribosomal RNA small subunit methyltransferase G</fullName>
        <ecNumber evidence="6">2.1.1.-</ecNumber>
    </recommendedName>
    <alternativeName>
        <fullName evidence="6">16S rRNA 7-methylguanosine methyltransferase</fullName>
        <shortName evidence="6">16S rRNA m7G methyltransferase</shortName>
    </alternativeName>
</protein>
<keyword evidence="4 6" id="KW-0808">Transferase</keyword>
<evidence type="ECO:0000256" key="5">
    <source>
        <dbReference type="ARBA" id="ARBA00022691"/>
    </source>
</evidence>
<evidence type="ECO:0000256" key="6">
    <source>
        <dbReference type="HAMAP-Rule" id="MF_00074"/>
    </source>
</evidence>
<gene>
    <name evidence="6" type="primary">rsmG</name>
    <name evidence="7" type="ORF">LFTS_02500</name>
</gene>
<dbReference type="HAMAP" id="MF_00074">
    <property type="entry name" value="16SrRNA_methyltr_G"/>
    <property type="match status" value="1"/>
</dbReference>
<proteinExistence type="inferred from homology"/>
<reference evidence="7" key="1">
    <citation type="submission" date="2017-12" db="EMBL/GenBank/DDBJ databases">
        <authorList>
            <consortium name="SysMetEx"/>
        </authorList>
    </citation>
    <scope>NUCLEOTIDE SEQUENCE</scope>
    <source>
        <strain evidence="7">Pb_238</strain>
    </source>
</reference>
<comment type="similarity">
    <text evidence="6">Belongs to the methyltransferase superfamily. RNA methyltransferase RsmG family.</text>
</comment>
<dbReference type="GO" id="GO:0005829">
    <property type="term" value="C:cytosol"/>
    <property type="evidence" value="ECO:0007669"/>
    <property type="project" value="TreeGrafter"/>
</dbReference>
<dbReference type="EMBL" id="LT966316">
    <property type="protein sequence ID" value="SOU93842.1"/>
    <property type="molecule type" value="Genomic_DNA"/>
</dbReference>
<dbReference type="Pfam" id="PF02527">
    <property type="entry name" value="GidB"/>
    <property type="match status" value="1"/>
</dbReference>
<organism evidence="7">
    <name type="scientific">Leptospirillum ferriphilum</name>
    <dbReference type="NCBI Taxonomy" id="178606"/>
    <lineage>
        <taxon>Bacteria</taxon>
        <taxon>Pseudomonadati</taxon>
        <taxon>Nitrospirota</taxon>
        <taxon>Nitrospiria</taxon>
        <taxon>Nitrospirales</taxon>
        <taxon>Nitrospiraceae</taxon>
        <taxon>Leptospirillum</taxon>
    </lineage>
</organism>
<evidence type="ECO:0000256" key="3">
    <source>
        <dbReference type="ARBA" id="ARBA00022603"/>
    </source>
</evidence>
<keyword evidence="2 6" id="KW-0698">rRNA processing</keyword>
<dbReference type="SUPFAM" id="SSF53335">
    <property type="entry name" value="S-adenosyl-L-methionine-dependent methyltransferases"/>
    <property type="match status" value="1"/>
</dbReference>
<sequence>MHSSPCALNFGSFGERMTGESLESHVFNQFHFDSETINRLSEFVEVLASWNQHIRLSGYREKADIRQHLVTEPLLAAHYFGLASSLCSIVDFGSGNGSPGIIFSILYPHLRISLVERKQKKLSFLSYVISRLNLQNTTFYDNIRSALTAQQAPSSTEIWMKAVSMQSLFSELSRPENKGKSFHIKKFGEWDPVPGCQYIRKHVITSEAWSLSPIFKITVSEGLLTV</sequence>
<keyword evidence="1 6" id="KW-0963">Cytoplasm</keyword>
<name>A0A2I2MJM4_9BACT</name>